<evidence type="ECO:0000256" key="3">
    <source>
        <dbReference type="ARBA" id="ARBA00023004"/>
    </source>
</evidence>
<gene>
    <name evidence="4 6" type="primary">cyaY</name>
    <name evidence="5" type="ORF">BBB48_06290</name>
    <name evidence="6" type="ORF">INP94_04130</name>
</gene>
<sequence length="101" mass="11697">MNVAEFHQNIEQVWQKIEETLENQDCDVDCETQGSVFTITFDDRSQIVINKQEPLLELWLASRLGGFHFAYKNNDWVANDGKRFWDCLTEAVAAHGETVTF</sequence>
<dbReference type="PANTHER" id="PTHR16821">
    <property type="entry name" value="FRATAXIN"/>
    <property type="match status" value="1"/>
</dbReference>
<dbReference type="InterPro" id="IPR002908">
    <property type="entry name" value="Frataxin/CyaY"/>
</dbReference>
<evidence type="ECO:0000256" key="1">
    <source>
        <dbReference type="ARBA" id="ARBA00008183"/>
    </source>
</evidence>
<dbReference type="SMART" id="SM01219">
    <property type="entry name" value="Frataxin_Cyay"/>
    <property type="match status" value="1"/>
</dbReference>
<dbReference type="Proteomes" id="UP000092740">
    <property type="component" value="Unassembled WGS sequence"/>
</dbReference>
<evidence type="ECO:0000313" key="5">
    <source>
        <dbReference type="EMBL" id="OBY51855.1"/>
    </source>
</evidence>
<evidence type="ECO:0000256" key="2">
    <source>
        <dbReference type="ARBA" id="ARBA00022723"/>
    </source>
</evidence>
<dbReference type="EMBL" id="MAQD01000006">
    <property type="protein sequence ID" value="OBY51855.1"/>
    <property type="molecule type" value="Genomic_DNA"/>
</dbReference>
<dbReference type="Gene3D" id="3.30.920.10">
    <property type="entry name" value="Frataxin/CyaY"/>
    <property type="match status" value="1"/>
</dbReference>
<dbReference type="EMBL" id="CP063120">
    <property type="protein sequence ID" value="QOR18072.1"/>
    <property type="molecule type" value="Genomic_DNA"/>
</dbReference>
<dbReference type="InterPro" id="IPR047584">
    <property type="entry name" value="CyaY"/>
</dbReference>
<dbReference type="GO" id="GO:0008198">
    <property type="term" value="F:ferrous iron binding"/>
    <property type="evidence" value="ECO:0007669"/>
    <property type="project" value="TreeGrafter"/>
</dbReference>
<name>A0A1B8T558_HAEPA</name>
<keyword evidence="3 4" id="KW-0408">Iron</keyword>
<dbReference type="Pfam" id="PF01491">
    <property type="entry name" value="Frataxin_Cyay"/>
    <property type="match status" value="1"/>
</dbReference>
<evidence type="ECO:0000313" key="8">
    <source>
        <dbReference type="Proteomes" id="UP000595009"/>
    </source>
</evidence>
<dbReference type="RefSeq" id="WP_065285891.1">
    <property type="nucleotide sequence ID" value="NZ_CP063120.1"/>
</dbReference>
<accession>A0A1B8T558</accession>
<dbReference type="PANTHER" id="PTHR16821:SF2">
    <property type="entry name" value="FRATAXIN, MITOCHONDRIAL"/>
    <property type="match status" value="1"/>
</dbReference>
<dbReference type="InterPro" id="IPR036524">
    <property type="entry name" value="Frataxin/CyaY_sf"/>
</dbReference>
<proteinExistence type="inferred from homology"/>
<keyword evidence="2 4" id="KW-0479">Metal-binding</keyword>
<organism evidence="6 8">
    <name type="scientific">Haemophilus parainfluenzae</name>
    <dbReference type="NCBI Taxonomy" id="729"/>
    <lineage>
        <taxon>Bacteria</taxon>
        <taxon>Pseudomonadati</taxon>
        <taxon>Pseudomonadota</taxon>
        <taxon>Gammaproteobacteria</taxon>
        <taxon>Pasteurellales</taxon>
        <taxon>Pasteurellaceae</taxon>
        <taxon>Haemophilus</taxon>
    </lineage>
</organism>
<reference evidence="6 8" key="2">
    <citation type="submission" date="2020-10" db="EMBL/GenBank/DDBJ databases">
        <title>Genomic diversity and antimicrobial resistance of Haemophilus colonising the airways of young children with cystic fibrosis.</title>
        <authorList>
            <person name="Watts S.C."/>
            <person name="Judd L.M."/>
            <person name="Carzino R."/>
            <person name="Ranganathan S."/>
            <person name="Holt K.E."/>
        </authorList>
    </citation>
    <scope>NUCLEOTIDE SEQUENCE [LARGE SCALE GENOMIC DNA]</scope>
    <source>
        <strain evidence="6 8">M1C137_2</strain>
    </source>
</reference>
<dbReference type="OrthoDB" id="285675at2"/>
<evidence type="ECO:0000256" key="4">
    <source>
        <dbReference type="HAMAP-Rule" id="MF_00142"/>
    </source>
</evidence>
<reference evidence="5 7" key="1">
    <citation type="submission" date="2016-06" db="EMBL/GenBank/DDBJ databases">
        <title>Simultaneous identification of Haemophilus influenzae and Haemophilus haemolyticus using TaqMan real-time PCR.</title>
        <authorList>
            <person name="Price E.P."/>
            <person name="Sarovich D.S."/>
            <person name="Harris T."/>
            <person name="Spargo J.C."/>
            <person name="Nosworthy E."/>
            <person name="Beissbarth J."/>
            <person name="Smith-Vaughan H.C."/>
        </authorList>
    </citation>
    <scope>NUCLEOTIDE SEQUENCE [LARGE SCALE GENOMIC DNA]</scope>
    <source>
        <strain evidence="5 7">ATCC 9796</strain>
    </source>
</reference>
<comment type="similarity">
    <text evidence="1 4">Belongs to the frataxin family.</text>
</comment>
<protein>
    <recommendedName>
        <fullName evidence="4">Iron-sulfur cluster assembly protein CyaY</fullName>
    </recommendedName>
</protein>
<dbReference type="GO" id="GO:0016226">
    <property type="term" value="P:iron-sulfur cluster assembly"/>
    <property type="evidence" value="ECO:0007669"/>
    <property type="project" value="UniProtKB-UniRule"/>
</dbReference>
<dbReference type="PROSITE" id="PS01344">
    <property type="entry name" value="FRATAXIN_1"/>
    <property type="match status" value="1"/>
</dbReference>
<evidence type="ECO:0000313" key="6">
    <source>
        <dbReference type="EMBL" id="QOR18072.1"/>
    </source>
</evidence>
<comment type="function">
    <text evidence="4">Involved in iron-sulfur (Fe-S) cluster assembly. May act as a regulator of Fe-S biogenesis.</text>
</comment>
<evidence type="ECO:0000313" key="7">
    <source>
        <dbReference type="Proteomes" id="UP000092740"/>
    </source>
</evidence>
<dbReference type="CDD" id="cd00503">
    <property type="entry name" value="Frataxin"/>
    <property type="match status" value="1"/>
</dbReference>
<dbReference type="Proteomes" id="UP000595009">
    <property type="component" value="Chromosome"/>
</dbReference>
<dbReference type="AlphaFoldDB" id="A0A1B8T558"/>
<dbReference type="SUPFAM" id="SSF55387">
    <property type="entry name" value="Frataxin/Nqo15-like"/>
    <property type="match status" value="1"/>
</dbReference>
<dbReference type="GO" id="GO:0005829">
    <property type="term" value="C:cytosol"/>
    <property type="evidence" value="ECO:0007669"/>
    <property type="project" value="TreeGrafter"/>
</dbReference>
<dbReference type="GO" id="GO:0008199">
    <property type="term" value="F:ferric iron binding"/>
    <property type="evidence" value="ECO:0007669"/>
    <property type="project" value="InterPro"/>
</dbReference>
<dbReference type="InterPro" id="IPR020895">
    <property type="entry name" value="Frataxin_CS"/>
</dbReference>
<dbReference type="NCBIfam" id="TIGR03421">
    <property type="entry name" value="FeS_CyaY"/>
    <property type="match status" value="1"/>
</dbReference>
<dbReference type="PROSITE" id="PS50810">
    <property type="entry name" value="FRATAXIN_2"/>
    <property type="match status" value="1"/>
</dbReference>
<dbReference type="HAMAP" id="MF_00142">
    <property type="entry name" value="CyaY"/>
    <property type="match status" value="1"/>
</dbReference>